<comment type="caution">
    <text evidence="3">The sequence shown here is derived from an EMBL/GenBank/DDBJ whole genome shotgun (WGS) entry which is preliminary data.</text>
</comment>
<organism evidence="3 4">
    <name type="scientific">Lolliginicoccus lacisalsi</name>
    <dbReference type="NCBI Taxonomy" id="2742202"/>
    <lineage>
        <taxon>Bacteria</taxon>
        <taxon>Bacillati</taxon>
        <taxon>Actinomycetota</taxon>
        <taxon>Actinomycetes</taxon>
        <taxon>Mycobacteriales</taxon>
        <taxon>Hoyosellaceae</taxon>
        <taxon>Lolliginicoccus</taxon>
    </lineage>
</organism>
<keyword evidence="4" id="KW-1185">Reference proteome</keyword>
<dbReference type="Proteomes" id="UP000642993">
    <property type="component" value="Unassembled WGS sequence"/>
</dbReference>
<dbReference type="InterPro" id="IPR015943">
    <property type="entry name" value="WD40/YVTN_repeat-like_dom_sf"/>
</dbReference>
<feature type="signal peptide" evidence="2">
    <location>
        <begin position="1"/>
        <end position="18"/>
    </location>
</feature>
<evidence type="ECO:0000313" key="4">
    <source>
        <dbReference type="Proteomes" id="UP000642993"/>
    </source>
</evidence>
<evidence type="ECO:0008006" key="5">
    <source>
        <dbReference type="Google" id="ProtNLM"/>
    </source>
</evidence>
<feature type="region of interest" description="Disordered" evidence="1">
    <location>
        <begin position="22"/>
        <end position="52"/>
    </location>
</feature>
<name>A0A927JDR3_9ACTN</name>
<dbReference type="EMBL" id="JACYWE010000008">
    <property type="protein sequence ID" value="MBD8507416.1"/>
    <property type="molecule type" value="Genomic_DNA"/>
</dbReference>
<reference evidence="3" key="1">
    <citation type="submission" date="2020-09" db="EMBL/GenBank/DDBJ databases">
        <title>Hoyosella lacisalsi sp. nov., a halotolerant actinobacterium isolated from soil of Lake Gudzhirganskoe.</title>
        <authorList>
            <person name="Yang Q."/>
            <person name="Guo P.Y."/>
            <person name="Liu S.W."/>
            <person name="Li F.N."/>
            <person name="Sun C.H."/>
        </authorList>
    </citation>
    <scope>NUCLEOTIDE SEQUENCE</scope>
    <source>
        <strain evidence="3">G463</strain>
    </source>
</reference>
<sequence>MRLRSALPLLAASSLALSACGTSTEAPLPASTESAGTTAAPASESEHDAPVPRLAVASPTGVTVLDGTTLETAGTIAIEDLAAIKPAGDPRHVIAATADQFRVLDLATWTDSHGDHGHSYTSEPRMLDVSFDAGKPAHVVAHAGRVVLFDDASGGIRSLAATDLGKEAPATLEYSAVEAHHGVAIELSTGERIISIGDTEQRTGLLAQAPDGTELYRDETCPGVHGEATAAREAFLVGCEDGALVHRDGSFAKITSPTEPGRIGTAASHEDSPIVLTDYKDTEDGPLTTVALVDTASMSIRTVELDTEYTSRSLARDADGHALVLGTDGAIHVIDPSTGELIRAIAVIDAWEAPESWRDPRPMLHAKGNTAYVSDPRGNSVHAIDLASEEIRSTQLDATPTGLAAVTG</sequence>
<dbReference type="PROSITE" id="PS51257">
    <property type="entry name" value="PROKAR_LIPOPROTEIN"/>
    <property type="match status" value="1"/>
</dbReference>
<accession>A0A927JDR3</accession>
<feature type="chain" id="PRO_5039351711" description="Secreted protein" evidence="2">
    <location>
        <begin position="19"/>
        <end position="408"/>
    </location>
</feature>
<protein>
    <recommendedName>
        <fullName evidence="5">Secreted protein</fullName>
    </recommendedName>
</protein>
<evidence type="ECO:0000256" key="2">
    <source>
        <dbReference type="SAM" id="SignalP"/>
    </source>
</evidence>
<proteinExistence type="predicted"/>
<dbReference type="AlphaFoldDB" id="A0A927JDR3"/>
<keyword evidence="2" id="KW-0732">Signal</keyword>
<evidence type="ECO:0000256" key="1">
    <source>
        <dbReference type="SAM" id="MobiDB-lite"/>
    </source>
</evidence>
<gene>
    <name evidence="3" type="ORF">HT102_13080</name>
</gene>
<dbReference type="RefSeq" id="WP_192039884.1">
    <property type="nucleotide sequence ID" value="NZ_JACYWE010000008.1"/>
</dbReference>
<feature type="compositionally biased region" description="Polar residues" evidence="1">
    <location>
        <begin position="22"/>
        <end position="37"/>
    </location>
</feature>
<evidence type="ECO:0000313" key="3">
    <source>
        <dbReference type="EMBL" id="MBD8507416.1"/>
    </source>
</evidence>
<dbReference type="SUPFAM" id="SSF63829">
    <property type="entry name" value="Calcium-dependent phosphotriesterase"/>
    <property type="match status" value="1"/>
</dbReference>
<dbReference type="Gene3D" id="2.130.10.10">
    <property type="entry name" value="YVTN repeat-like/Quinoprotein amine dehydrogenase"/>
    <property type="match status" value="1"/>
</dbReference>